<dbReference type="PANTHER" id="PTHR43380">
    <property type="entry name" value="2-OXOISOVALERATE DEHYDROGENASE SUBUNIT ALPHA, MITOCHONDRIAL"/>
    <property type="match status" value="1"/>
</dbReference>
<evidence type="ECO:0000259" key="2">
    <source>
        <dbReference type="Pfam" id="PF00676"/>
    </source>
</evidence>
<dbReference type="EMBL" id="AUZY01010100">
    <property type="protein sequence ID" value="EQD39878.1"/>
    <property type="molecule type" value="Genomic_DNA"/>
</dbReference>
<proteinExistence type="predicted"/>
<dbReference type="SUPFAM" id="SSF52518">
    <property type="entry name" value="Thiamin diphosphate-binding fold (THDP-binding)"/>
    <property type="match status" value="1"/>
</dbReference>
<gene>
    <name evidence="3" type="ORF">B1B_15190</name>
</gene>
<dbReference type="Pfam" id="PF00676">
    <property type="entry name" value="E1_dh"/>
    <property type="match status" value="1"/>
</dbReference>
<dbReference type="GO" id="GO:0016624">
    <property type="term" value="F:oxidoreductase activity, acting on the aldehyde or oxo group of donors, disulfide as acceptor"/>
    <property type="evidence" value="ECO:0007669"/>
    <property type="project" value="InterPro"/>
</dbReference>
<reference evidence="3" key="2">
    <citation type="journal article" date="2014" name="ISME J.">
        <title>Microbial stratification in low pH oxic and suboxic macroscopic growths along an acid mine drainage.</title>
        <authorList>
            <person name="Mendez-Garcia C."/>
            <person name="Mesa V."/>
            <person name="Sprenger R.R."/>
            <person name="Richter M."/>
            <person name="Diez M.S."/>
            <person name="Solano J."/>
            <person name="Bargiela R."/>
            <person name="Golyshina O.V."/>
            <person name="Manteca A."/>
            <person name="Ramos J.L."/>
            <person name="Gallego J.R."/>
            <person name="Llorente I."/>
            <person name="Martins Dos Santos V.A."/>
            <person name="Jensen O.N."/>
            <person name="Pelaez A.I."/>
            <person name="Sanchez J."/>
            <person name="Ferrer M."/>
        </authorList>
    </citation>
    <scope>NUCLEOTIDE SEQUENCE</scope>
</reference>
<dbReference type="InterPro" id="IPR029061">
    <property type="entry name" value="THDP-binding"/>
</dbReference>
<keyword evidence="3" id="KW-0670">Pyruvate</keyword>
<accession>T0Z440</accession>
<reference evidence="3" key="1">
    <citation type="submission" date="2013-08" db="EMBL/GenBank/DDBJ databases">
        <authorList>
            <person name="Mendez C."/>
            <person name="Richter M."/>
            <person name="Ferrer M."/>
            <person name="Sanchez J."/>
        </authorList>
    </citation>
    <scope>NUCLEOTIDE SEQUENCE</scope>
</reference>
<dbReference type="InterPro" id="IPR050771">
    <property type="entry name" value="Alpha-ketoacid_DH_E1_comp"/>
</dbReference>
<dbReference type="AlphaFoldDB" id="T0Z440"/>
<dbReference type="PANTHER" id="PTHR43380:SF1">
    <property type="entry name" value="2-OXOISOVALERATE DEHYDROGENASE SUBUNIT ALPHA, MITOCHONDRIAL"/>
    <property type="match status" value="1"/>
</dbReference>
<evidence type="ECO:0000313" key="3">
    <source>
        <dbReference type="EMBL" id="EQD39878.1"/>
    </source>
</evidence>
<dbReference type="GO" id="GO:0009083">
    <property type="term" value="P:branched-chain amino acid catabolic process"/>
    <property type="evidence" value="ECO:0007669"/>
    <property type="project" value="TreeGrafter"/>
</dbReference>
<dbReference type="Gene3D" id="3.40.50.970">
    <property type="match status" value="1"/>
</dbReference>
<sequence>MARPEAVGPPRKGLCEIVAPSAESVMANAALPPDARASPGELDLPSSAWVAAYRTMVLARAMDERCLSLQRQGRIGFYVPLEGQEAAQVGCALALDAKDWVFPAYRELGVALVRGVPIQELLDQFIGNSGDRLKGRQMPNHYGYRAQNFVVASSPLGTQIPQAVGAALAARRRGDPIVTVAFFGDGSTSTNDFHAGLNFAGVFRSPTIFFCQNNQWAISMPRSRQTMSPTLAEKAEAYGFRGVVVDGTDLGQVYREVAQARARALAGEGPTLLEAQVYRFGPHSTSDDPKRYRSDPEVAEWRRRDPLLRTKERIMKDGGWTEEQDAALWTEVRNRIAEAWKAAEATPPLPPTSFLEDVFSTPTPQLQIQRGEVESLLERKVIHE</sequence>
<evidence type="ECO:0000256" key="1">
    <source>
        <dbReference type="ARBA" id="ARBA00023002"/>
    </source>
</evidence>
<name>T0Z440_9ZZZZ</name>
<feature type="domain" description="Dehydrogenase E1 component" evidence="2">
    <location>
        <begin position="53"/>
        <end position="351"/>
    </location>
</feature>
<keyword evidence="1" id="KW-0560">Oxidoreductase</keyword>
<comment type="caution">
    <text evidence="3">The sequence shown here is derived from an EMBL/GenBank/DDBJ whole genome shotgun (WGS) entry which is preliminary data.</text>
</comment>
<protein>
    <submittedName>
        <fullName evidence="3">Pyruvate dehydrogenase (Acetyl-transferring) E1 component, alpha subunit</fullName>
    </submittedName>
</protein>
<dbReference type="CDD" id="cd02000">
    <property type="entry name" value="TPP_E1_PDC_ADC_BCADC"/>
    <property type="match status" value="1"/>
</dbReference>
<dbReference type="InterPro" id="IPR001017">
    <property type="entry name" value="DH_E1"/>
</dbReference>
<organism evidence="3">
    <name type="scientific">mine drainage metagenome</name>
    <dbReference type="NCBI Taxonomy" id="410659"/>
    <lineage>
        <taxon>unclassified sequences</taxon>
        <taxon>metagenomes</taxon>
        <taxon>ecological metagenomes</taxon>
    </lineage>
</organism>